<evidence type="ECO:0000313" key="2">
    <source>
        <dbReference type="EMBL" id="MPC41893.1"/>
    </source>
</evidence>
<feature type="transmembrane region" description="Helical" evidence="1">
    <location>
        <begin position="6"/>
        <end position="28"/>
    </location>
</feature>
<gene>
    <name evidence="2" type="ORF">E2C01_035501</name>
</gene>
<reference evidence="2 3" key="1">
    <citation type="submission" date="2019-05" db="EMBL/GenBank/DDBJ databases">
        <title>Another draft genome of Portunus trituberculatus and its Hox gene families provides insights of decapod evolution.</title>
        <authorList>
            <person name="Jeong J.-H."/>
            <person name="Song I."/>
            <person name="Kim S."/>
            <person name="Choi T."/>
            <person name="Kim D."/>
            <person name="Ryu S."/>
            <person name="Kim W."/>
        </authorList>
    </citation>
    <scope>NUCLEOTIDE SEQUENCE [LARGE SCALE GENOMIC DNA]</scope>
    <source>
        <tissue evidence="2">Muscle</tissue>
    </source>
</reference>
<keyword evidence="1" id="KW-1133">Transmembrane helix</keyword>
<keyword evidence="1" id="KW-0812">Transmembrane</keyword>
<keyword evidence="1" id="KW-0472">Membrane</keyword>
<comment type="caution">
    <text evidence="2">The sequence shown here is derived from an EMBL/GenBank/DDBJ whole genome shotgun (WGS) entry which is preliminary data.</text>
</comment>
<accession>A0A5B7F9Y6</accession>
<dbReference type="Proteomes" id="UP000324222">
    <property type="component" value="Unassembled WGS sequence"/>
</dbReference>
<dbReference type="EMBL" id="VSRR010005226">
    <property type="protein sequence ID" value="MPC41893.1"/>
    <property type="molecule type" value="Genomic_DNA"/>
</dbReference>
<protein>
    <submittedName>
        <fullName evidence="2">Uncharacterized protein</fullName>
    </submittedName>
</protein>
<sequence>MGVFMGVFMGAFMAVLMGVFMGAFMGVFMREPHAVPRSTSALTRPSPSLLSISVGKFGRFKYLHVNRYQSSLGRVSGPAKD</sequence>
<organism evidence="2 3">
    <name type="scientific">Portunus trituberculatus</name>
    <name type="common">Swimming crab</name>
    <name type="synonym">Neptunus trituberculatus</name>
    <dbReference type="NCBI Taxonomy" id="210409"/>
    <lineage>
        <taxon>Eukaryota</taxon>
        <taxon>Metazoa</taxon>
        <taxon>Ecdysozoa</taxon>
        <taxon>Arthropoda</taxon>
        <taxon>Crustacea</taxon>
        <taxon>Multicrustacea</taxon>
        <taxon>Malacostraca</taxon>
        <taxon>Eumalacostraca</taxon>
        <taxon>Eucarida</taxon>
        <taxon>Decapoda</taxon>
        <taxon>Pleocyemata</taxon>
        <taxon>Brachyura</taxon>
        <taxon>Eubrachyura</taxon>
        <taxon>Portunoidea</taxon>
        <taxon>Portunidae</taxon>
        <taxon>Portuninae</taxon>
        <taxon>Portunus</taxon>
    </lineage>
</organism>
<keyword evidence="3" id="KW-1185">Reference proteome</keyword>
<proteinExistence type="predicted"/>
<evidence type="ECO:0000256" key="1">
    <source>
        <dbReference type="SAM" id="Phobius"/>
    </source>
</evidence>
<name>A0A5B7F9Y6_PORTR</name>
<evidence type="ECO:0000313" key="3">
    <source>
        <dbReference type="Proteomes" id="UP000324222"/>
    </source>
</evidence>
<dbReference type="AlphaFoldDB" id="A0A5B7F9Y6"/>